<comment type="caution">
    <text evidence="1">The sequence shown here is derived from an EMBL/GenBank/DDBJ whole genome shotgun (WGS) entry which is preliminary data.</text>
</comment>
<dbReference type="GO" id="GO:0016779">
    <property type="term" value="F:nucleotidyltransferase activity"/>
    <property type="evidence" value="ECO:0007669"/>
    <property type="project" value="UniProtKB-KW"/>
</dbReference>
<organism evidence="1 2">
    <name type="scientific">Frankliniella fusca</name>
    <dbReference type="NCBI Taxonomy" id="407009"/>
    <lineage>
        <taxon>Eukaryota</taxon>
        <taxon>Metazoa</taxon>
        <taxon>Ecdysozoa</taxon>
        <taxon>Arthropoda</taxon>
        <taxon>Hexapoda</taxon>
        <taxon>Insecta</taxon>
        <taxon>Pterygota</taxon>
        <taxon>Neoptera</taxon>
        <taxon>Paraneoptera</taxon>
        <taxon>Thysanoptera</taxon>
        <taxon>Terebrantia</taxon>
        <taxon>Thripoidea</taxon>
        <taxon>Thripidae</taxon>
        <taxon>Frankliniella</taxon>
    </lineage>
</organism>
<proteinExistence type="predicted"/>
<accession>A0AAE1LN95</accession>
<keyword evidence="1" id="KW-0548">Nucleotidyltransferase</keyword>
<keyword evidence="1" id="KW-0808">Transferase</keyword>
<feature type="non-terminal residue" evidence="1">
    <location>
        <position position="1"/>
    </location>
</feature>
<dbReference type="Proteomes" id="UP001219518">
    <property type="component" value="Unassembled WGS sequence"/>
</dbReference>
<gene>
    <name evidence="1" type="ORF">KUF71_013132</name>
</gene>
<sequence length="88" mass="9855">MFAPVAQSYEVHGLGSYGERQWDPRLSLEIQETFFIRGVPAYPRVSDSTPQSAPLCRLNGHYQPLAADSDKSLPDSEICVTLRYVDIP</sequence>
<evidence type="ECO:0000313" key="2">
    <source>
        <dbReference type="Proteomes" id="UP001219518"/>
    </source>
</evidence>
<dbReference type="EMBL" id="JAHWGI010001208">
    <property type="protein sequence ID" value="KAK3924859.1"/>
    <property type="molecule type" value="Genomic_DNA"/>
</dbReference>
<reference evidence="1" key="1">
    <citation type="submission" date="2021-07" db="EMBL/GenBank/DDBJ databases">
        <authorList>
            <person name="Catto M.A."/>
            <person name="Jacobson A."/>
            <person name="Kennedy G."/>
            <person name="Labadie P."/>
            <person name="Hunt B.G."/>
            <person name="Srinivasan R."/>
        </authorList>
    </citation>
    <scope>NUCLEOTIDE SEQUENCE</scope>
    <source>
        <strain evidence="1">PL_HMW_Pooled</strain>
        <tissue evidence="1">Head</tissue>
    </source>
</reference>
<keyword evidence="2" id="KW-1185">Reference proteome</keyword>
<protein>
    <submittedName>
        <fullName evidence="1">Ribitol-5-phosphate cytidylyltransferase</fullName>
    </submittedName>
</protein>
<evidence type="ECO:0000313" key="1">
    <source>
        <dbReference type="EMBL" id="KAK3924859.1"/>
    </source>
</evidence>
<name>A0AAE1LN95_9NEOP</name>
<dbReference type="AlphaFoldDB" id="A0AAE1LN95"/>
<reference evidence="1" key="2">
    <citation type="journal article" date="2023" name="BMC Genomics">
        <title>Pest status, molecular evolution, and epigenetic factors derived from the genome assembly of Frankliniella fusca, a thysanopteran phytovirus vector.</title>
        <authorList>
            <person name="Catto M.A."/>
            <person name="Labadie P.E."/>
            <person name="Jacobson A.L."/>
            <person name="Kennedy G.G."/>
            <person name="Srinivasan R."/>
            <person name="Hunt B.G."/>
        </authorList>
    </citation>
    <scope>NUCLEOTIDE SEQUENCE</scope>
    <source>
        <strain evidence="1">PL_HMW_Pooled</strain>
    </source>
</reference>